<organism evidence="2 3">
    <name type="scientific">Armillaria gallica</name>
    <name type="common">Bulbous honey fungus</name>
    <name type="synonym">Armillaria bulbosa</name>
    <dbReference type="NCBI Taxonomy" id="47427"/>
    <lineage>
        <taxon>Eukaryota</taxon>
        <taxon>Fungi</taxon>
        <taxon>Dikarya</taxon>
        <taxon>Basidiomycota</taxon>
        <taxon>Agaricomycotina</taxon>
        <taxon>Agaricomycetes</taxon>
        <taxon>Agaricomycetidae</taxon>
        <taxon>Agaricales</taxon>
        <taxon>Marasmiineae</taxon>
        <taxon>Physalacriaceae</taxon>
        <taxon>Armillaria</taxon>
    </lineage>
</organism>
<reference evidence="3" key="1">
    <citation type="journal article" date="2017" name="Nat. Ecol. Evol.">
        <title>Genome expansion and lineage-specific genetic innovations in the forest pathogenic fungi Armillaria.</title>
        <authorList>
            <person name="Sipos G."/>
            <person name="Prasanna A.N."/>
            <person name="Walter M.C."/>
            <person name="O'Connor E."/>
            <person name="Balint B."/>
            <person name="Krizsan K."/>
            <person name="Kiss B."/>
            <person name="Hess J."/>
            <person name="Varga T."/>
            <person name="Slot J."/>
            <person name="Riley R."/>
            <person name="Boka B."/>
            <person name="Rigling D."/>
            <person name="Barry K."/>
            <person name="Lee J."/>
            <person name="Mihaltcheva S."/>
            <person name="LaButti K."/>
            <person name="Lipzen A."/>
            <person name="Waldron R."/>
            <person name="Moloney N.M."/>
            <person name="Sperisen C."/>
            <person name="Kredics L."/>
            <person name="Vagvoelgyi C."/>
            <person name="Patrignani A."/>
            <person name="Fitzpatrick D."/>
            <person name="Nagy I."/>
            <person name="Doyle S."/>
            <person name="Anderson J.B."/>
            <person name="Grigoriev I.V."/>
            <person name="Gueldener U."/>
            <person name="Muensterkoetter M."/>
            <person name="Nagy L.G."/>
        </authorList>
    </citation>
    <scope>NUCLEOTIDE SEQUENCE [LARGE SCALE GENOMIC DNA]</scope>
    <source>
        <strain evidence="3">Ar21-2</strain>
    </source>
</reference>
<dbReference type="Proteomes" id="UP000217790">
    <property type="component" value="Unassembled WGS sequence"/>
</dbReference>
<gene>
    <name evidence="2" type="ORF">ARMGADRAFT_242215</name>
</gene>
<dbReference type="OrthoDB" id="3069057at2759"/>
<evidence type="ECO:0000313" key="2">
    <source>
        <dbReference type="EMBL" id="PBL02171.1"/>
    </source>
</evidence>
<evidence type="ECO:0000259" key="1">
    <source>
        <dbReference type="Pfam" id="PF17667"/>
    </source>
</evidence>
<feature type="domain" description="Fungal-type protein kinase" evidence="1">
    <location>
        <begin position="72"/>
        <end position="162"/>
    </location>
</feature>
<dbReference type="InterPro" id="IPR040976">
    <property type="entry name" value="Pkinase_fungal"/>
</dbReference>
<dbReference type="Pfam" id="PF17667">
    <property type="entry name" value="Pkinase_fungal"/>
    <property type="match status" value="1"/>
</dbReference>
<proteinExistence type="predicted"/>
<dbReference type="EMBL" id="KZ293645">
    <property type="protein sequence ID" value="PBL02171.1"/>
    <property type="molecule type" value="Genomic_DNA"/>
</dbReference>
<sequence>MQTKPRQAVVWEGRNRQFISDVHYDSLGARVVRNKIATAYMGLCQYDNNRKVSLTTALKSRSTSSKIYRKTKAMNDKNILRNAARMLYADPCRRIMFGITIANTTVRLWYFSRAVVFVSSPFNFISFTQEHKHFIYYIISMSFGNLQDLGYDTSVVRPTFPINTSKKKYRVQYDYFGNTYRSLGSLRLSGLVFRATRGREFVLKHV</sequence>
<dbReference type="AlphaFoldDB" id="A0A2H3E748"/>
<evidence type="ECO:0000313" key="3">
    <source>
        <dbReference type="Proteomes" id="UP000217790"/>
    </source>
</evidence>
<name>A0A2H3E748_ARMGA</name>
<accession>A0A2H3E748</accession>
<protein>
    <recommendedName>
        <fullName evidence="1">Fungal-type protein kinase domain-containing protein</fullName>
    </recommendedName>
</protein>
<dbReference type="InParanoid" id="A0A2H3E748"/>
<keyword evidence="3" id="KW-1185">Reference proteome</keyword>